<evidence type="ECO:0000313" key="2">
    <source>
        <dbReference type="Proteomes" id="UP000236182"/>
    </source>
</evidence>
<comment type="caution">
    <text evidence="1">The sequence shown here is derived from an EMBL/GenBank/DDBJ whole genome shotgun (WGS) entry which is preliminary data.</text>
</comment>
<dbReference type="AlphaFoldDB" id="A0A316X6V9"/>
<sequence length="236" mass="27493">MKFNNMDKLKSFFLIVSMTFLFQSYQGQQFDLEKLILPVKQKELKKFDLTASDAGVGTQAAQYSSYLSHAIDDGKLSLNFAKIEIEKAPDTDSFTQNMIRFYGKGKENNLDGFTLTIENEESFQKVLNYLLIKKEKFNLVFDDGKENEERARVFNCYQNNTIYLVLSRFNSKGKKVGYIDAIAAHETYLLTSRLGGAFGYYKEYLEYRKRKPANFSYLDFLKETDDELYKQNNNLH</sequence>
<proteinExistence type="predicted"/>
<evidence type="ECO:0000313" key="1">
    <source>
        <dbReference type="EMBL" id="PWN68063.1"/>
    </source>
</evidence>
<protein>
    <submittedName>
        <fullName evidence="1">Uncharacterized protein</fullName>
    </submittedName>
</protein>
<organism evidence="1 2">
    <name type="scientific">Chryseobacterium oncorhynchi</name>
    <dbReference type="NCBI Taxonomy" id="741074"/>
    <lineage>
        <taxon>Bacteria</taxon>
        <taxon>Pseudomonadati</taxon>
        <taxon>Bacteroidota</taxon>
        <taxon>Flavobacteriia</taxon>
        <taxon>Flavobacteriales</taxon>
        <taxon>Weeksellaceae</taxon>
        <taxon>Chryseobacterium group</taxon>
        <taxon>Chryseobacterium</taxon>
    </lineage>
</organism>
<gene>
    <name evidence="1" type="ORF">C1638_005560</name>
</gene>
<dbReference type="EMBL" id="PPEI02000001">
    <property type="protein sequence ID" value="PWN68063.1"/>
    <property type="molecule type" value="Genomic_DNA"/>
</dbReference>
<reference evidence="1" key="1">
    <citation type="submission" date="2018-04" db="EMBL/GenBank/DDBJ databases">
        <title>Draft Genome Sequences of Chryseobacterium lactis NCTC11390T isolated from milk, Chryseobacterium oncorhynchi 701B-08T from rainbow trout, and Chryseobacterium viscerum 687B-08T from diseased fish.</title>
        <authorList>
            <person name="Jeong J.-J."/>
            <person name="Lee Y.J."/>
            <person name="Pathiraja D."/>
            <person name="Park B."/>
            <person name="Choi I.-G."/>
            <person name="Kim K.D."/>
        </authorList>
    </citation>
    <scope>NUCLEOTIDE SEQUENCE [LARGE SCALE GENOMIC DNA]</scope>
    <source>
        <strain evidence="1">701B-08</strain>
    </source>
</reference>
<accession>A0A316X6V9</accession>
<name>A0A316X6V9_9FLAO</name>
<keyword evidence="2" id="KW-1185">Reference proteome</keyword>
<dbReference type="Proteomes" id="UP000236182">
    <property type="component" value="Unassembled WGS sequence"/>
</dbReference>